<name>A0A4R7RQ36_9BACT</name>
<dbReference type="EMBL" id="SOCA01000007">
    <property type="protein sequence ID" value="TDU67199.1"/>
    <property type="molecule type" value="Genomic_DNA"/>
</dbReference>
<keyword evidence="1" id="KW-1133">Transmembrane helix</keyword>
<accession>A0A4R7RQ36</accession>
<dbReference type="InterPro" id="IPR019836">
    <property type="entry name" value="Verru/Chthon_D"/>
</dbReference>
<proteinExistence type="predicted"/>
<dbReference type="Proteomes" id="UP000295662">
    <property type="component" value="Unassembled WGS sequence"/>
</dbReference>
<dbReference type="OrthoDB" id="194483at2"/>
<dbReference type="Pfam" id="PF07963">
    <property type="entry name" value="N_methyl"/>
    <property type="match status" value="1"/>
</dbReference>
<dbReference type="InterPro" id="IPR012902">
    <property type="entry name" value="N_methyl_site"/>
</dbReference>
<protein>
    <submittedName>
        <fullName evidence="2">Uncharacterized protein (TIGR02596 family)</fullName>
    </submittedName>
</protein>
<keyword evidence="1" id="KW-0812">Transmembrane</keyword>
<keyword evidence="1" id="KW-0472">Membrane</keyword>
<dbReference type="InterPro" id="IPR045584">
    <property type="entry name" value="Pilin-like"/>
</dbReference>
<evidence type="ECO:0000313" key="3">
    <source>
        <dbReference type="Proteomes" id="UP000295662"/>
    </source>
</evidence>
<dbReference type="SUPFAM" id="SSF54523">
    <property type="entry name" value="Pili subunits"/>
    <property type="match status" value="1"/>
</dbReference>
<evidence type="ECO:0000256" key="1">
    <source>
        <dbReference type="SAM" id="Phobius"/>
    </source>
</evidence>
<organism evidence="2 3">
    <name type="scientific">Prosthecobacter fusiformis</name>
    <dbReference type="NCBI Taxonomy" id="48464"/>
    <lineage>
        <taxon>Bacteria</taxon>
        <taxon>Pseudomonadati</taxon>
        <taxon>Verrucomicrobiota</taxon>
        <taxon>Verrucomicrobiia</taxon>
        <taxon>Verrucomicrobiales</taxon>
        <taxon>Verrucomicrobiaceae</taxon>
        <taxon>Prosthecobacter</taxon>
    </lineage>
</organism>
<dbReference type="NCBIfam" id="TIGR02596">
    <property type="entry name" value="Verru_Chthon cassette protein D"/>
    <property type="match status" value="1"/>
</dbReference>
<evidence type="ECO:0000313" key="2">
    <source>
        <dbReference type="EMBL" id="TDU67199.1"/>
    </source>
</evidence>
<gene>
    <name evidence="2" type="ORF">EI77_03400</name>
</gene>
<comment type="caution">
    <text evidence="2">The sequence shown here is derived from an EMBL/GenBank/DDBJ whole genome shotgun (WGS) entry which is preliminary data.</text>
</comment>
<dbReference type="RefSeq" id="WP_133796422.1">
    <property type="nucleotide sequence ID" value="NZ_SOCA01000007.1"/>
</dbReference>
<dbReference type="AlphaFoldDB" id="A0A4R7RQ36"/>
<reference evidence="2 3" key="1">
    <citation type="submission" date="2019-03" db="EMBL/GenBank/DDBJ databases">
        <title>Genomic Encyclopedia of Archaeal and Bacterial Type Strains, Phase II (KMG-II): from individual species to whole genera.</title>
        <authorList>
            <person name="Goeker M."/>
        </authorList>
    </citation>
    <scope>NUCLEOTIDE SEQUENCE [LARGE SCALE GENOMIC DNA]</scope>
    <source>
        <strain evidence="2 3">ATCC 25309</strain>
    </source>
</reference>
<feature type="transmembrane region" description="Helical" evidence="1">
    <location>
        <begin position="51"/>
        <end position="72"/>
    </location>
</feature>
<sequence>MSTTHDTSRAVNNPILRETIPSLAPHDAKRHPGLTFPAGPPARRRRQGFTLIEILAVLTLVAVLMSLTANVANDVVEANQISQAGEMVSDELKLARHTAQVRDRVVEVRFYKSTAPNSFGESPGVSAVQAFIFDQDNAEARPVREVRRLPSAVKISEDATLSTLITDARIKTDWKEGDEQKPLPDAGTDYTAYRVRFLPDGSTDLDAQQEWFLTVHSRNARQSPPANYVTVQVKPTRGTVRSFTP</sequence>
<dbReference type="NCBIfam" id="TIGR02532">
    <property type="entry name" value="IV_pilin_GFxxxE"/>
    <property type="match status" value="1"/>
</dbReference>
<keyword evidence="3" id="KW-1185">Reference proteome</keyword>